<keyword evidence="1" id="KW-1133">Transmembrane helix</keyword>
<dbReference type="Proteomes" id="UP001209854">
    <property type="component" value="Unassembled WGS sequence"/>
</dbReference>
<dbReference type="RefSeq" id="WP_262565453.1">
    <property type="nucleotide sequence ID" value="NZ_JAPFCC010000001.1"/>
</dbReference>
<protein>
    <recommendedName>
        <fullName evidence="4">DUF2489 domain-containing protein</fullName>
    </recommendedName>
</protein>
<accession>A0ABT3N263</accession>
<sequence length="153" mass="17697">MTCDPHWTSYISAFLVPLVACIAAFIAFRQWRTAQNKLKLDLFEKRLSIYHSTTAFISSVMTSGKASDDEIRKFMIGTREAKWLLSKEIALYLDEQIYNKAIDLQTLHSMLEGEPVGDVRTKNVTEQAEIKKWLAAQFSVIDEYFKPYLKIKH</sequence>
<evidence type="ECO:0008006" key="4">
    <source>
        <dbReference type="Google" id="ProtNLM"/>
    </source>
</evidence>
<reference evidence="2 3" key="1">
    <citation type="submission" date="2022-10" db="EMBL/GenBank/DDBJ databases">
        <title>High-quality genome sequences of two octocoral-associated bacteria, Endozoicomonas euniceicola EF212 and Endozoicomonas gorgoniicola PS125.</title>
        <authorList>
            <person name="Chiou Y.-J."/>
            <person name="Chen Y.-H."/>
        </authorList>
    </citation>
    <scope>NUCLEOTIDE SEQUENCE [LARGE SCALE GENOMIC DNA]</scope>
    <source>
        <strain evidence="2 3">PS125</strain>
    </source>
</reference>
<keyword evidence="3" id="KW-1185">Reference proteome</keyword>
<dbReference type="EMBL" id="JAPFCC010000001">
    <property type="protein sequence ID" value="MCW7555699.1"/>
    <property type="molecule type" value="Genomic_DNA"/>
</dbReference>
<evidence type="ECO:0000313" key="2">
    <source>
        <dbReference type="EMBL" id="MCW7555699.1"/>
    </source>
</evidence>
<organism evidence="2 3">
    <name type="scientific">Endozoicomonas gorgoniicola</name>
    <dbReference type="NCBI Taxonomy" id="1234144"/>
    <lineage>
        <taxon>Bacteria</taxon>
        <taxon>Pseudomonadati</taxon>
        <taxon>Pseudomonadota</taxon>
        <taxon>Gammaproteobacteria</taxon>
        <taxon>Oceanospirillales</taxon>
        <taxon>Endozoicomonadaceae</taxon>
        <taxon>Endozoicomonas</taxon>
    </lineage>
</organism>
<comment type="caution">
    <text evidence="2">The sequence shown here is derived from an EMBL/GenBank/DDBJ whole genome shotgun (WGS) entry which is preliminary data.</text>
</comment>
<evidence type="ECO:0000313" key="3">
    <source>
        <dbReference type="Proteomes" id="UP001209854"/>
    </source>
</evidence>
<feature type="transmembrane region" description="Helical" evidence="1">
    <location>
        <begin position="6"/>
        <end position="28"/>
    </location>
</feature>
<name>A0ABT3N263_9GAMM</name>
<gene>
    <name evidence="2" type="ORF">NX722_24335</name>
</gene>
<proteinExistence type="predicted"/>
<keyword evidence="1" id="KW-0472">Membrane</keyword>
<keyword evidence="1" id="KW-0812">Transmembrane</keyword>
<evidence type="ECO:0000256" key="1">
    <source>
        <dbReference type="SAM" id="Phobius"/>
    </source>
</evidence>